<reference evidence="1" key="1">
    <citation type="journal article" date="2021" name="New Phytol.">
        <title>Evolutionary innovations through gain and loss of genes in the ectomycorrhizal Boletales.</title>
        <authorList>
            <person name="Wu G."/>
            <person name="Miyauchi S."/>
            <person name="Morin E."/>
            <person name="Kuo A."/>
            <person name="Drula E."/>
            <person name="Varga T."/>
            <person name="Kohler A."/>
            <person name="Feng B."/>
            <person name="Cao Y."/>
            <person name="Lipzen A."/>
            <person name="Daum C."/>
            <person name="Hundley H."/>
            <person name="Pangilinan J."/>
            <person name="Johnson J."/>
            <person name="Barry K."/>
            <person name="LaButti K."/>
            <person name="Ng V."/>
            <person name="Ahrendt S."/>
            <person name="Min B."/>
            <person name="Choi I.G."/>
            <person name="Park H."/>
            <person name="Plett J.M."/>
            <person name="Magnuson J."/>
            <person name="Spatafora J.W."/>
            <person name="Nagy L.G."/>
            <person name="Henrissat B."/>
            <person name="Grigoriev I.V."/>
            <person name="Yang Z.L."/>
            <person name="Xu J."/>
            <person name="Martin F.M."/>
        </authorList>
    </citation>
    <scope>NUCLEOTIDE SEQUENCE</scope>
    <source>
        <strain evidence="1">ATCC 28755</strain>
    </source>
</reference>
<name>A0ACB8A9D0_9AGAM</name>
<protein>
    <submittedName>
        <fullName evidence="1">CHAT domain-containing protein</fullName>
    </submittedName>
</protein>
<keyword evidence="2" id="KW-1185">Reference proteome</keyword>
<gene>
    <name evidence="1" type="ORF">BJ138DRAFT_196455</name>
</gene>
<organism evidence="1 2">
    <name type="scientific">Hygrophoropsis aurantiaca</name>
    <dbReference type="NCBI Taxonomy" id="72124"/>
    <lineage>
        <taxon>Eukaryota</taxon>
        <taxon>Fungi</taxon>
        <taxon>Dikarya</taxon>
        <taxon>Basidiomycota</taxon>
        <taxon>Agaricomycotina</taxon>
        <taxon>Agaricomycetes</taxon>
        <taxon>Agaricomycetidae</taxon>
        <taxon>Boletales</taxon>
        <taxon>Coniophorineae</taxon>
        <taxon>Hygrophoropsidaceae</taxon>
        <taxon>Hygrophoropsis</taxon>
    </lineage>
</organism>
<proteinExistence type="predicted"/>
<dbReference type="EMBL" id="MU267746">
    <property type="protein sequence ID" value="KAH7909698.1"/>
    <property type="molecule type" value="Genomic_DNA"/>
</dbReference>
<sequence length="1459" mass="161932">MLLSELINHTSKDRASELSLLNETKTTDTTPATLLLKVRCSMDDPISPTSPGGHNMHSHDFVQAAANIVASGGSVISPQRANEHLSPSITPSHTETAGSNDQPSLDAKALVELANAHLAQYLHEHSLAGLQHAIEYYTTALDSLGSRETRLMALTNLATSLVAHYERQGGTPTSHLDRAIECYFEVLVELSPNHPYRGKILFQLAVTHMARFRSRDGGGDLDDLDMVIEHYEGVLELSPPGHPDHNTIIISLTAALRTRFEKRGQISDIDREIEYYRSALLDLPLDHTLRFRILIQLANAHDVCFQHNSHYIDDLNLSIEHYTAALDHCSPNQIDHSTALTCLAGMLYTRYESQHQAQDLDLAIERYWSALLEMNPPNHPNRLSLLIKLAGALMTRFGLQNDITDLDQAIEHFADALEMHNASDPDRFKTVVDLASAILTRFRHQGDASDLELSIKHYKSALATCPPDNPTRHALFVNLGSSLTTRFEQQKDMADLDNAIKYYGTAMKQRPLDNSRDTGMTLIGFAGALLARYRHLGDIEELNMAIKQYELAIQLCSTIEDIRRMALVNHAGALISRYQHLGYQATESLDLAVHHYQLVIKTLSPTNPDRSAILTGSAGALSIRYDLIGDLSDLTLSIEQNKIAAEVISPNHPLRPGLLQNLGLSLLNRYNLLGHPSDLDEAVDRIWEGVRLLPLEHLNRPMQLMNLGGALSARYSRKGDDADLRFAIENFEAMLSSCPLGHPDRPKALLNLANTLVVRARNQSEYVDDARRSLDYYREVERIAPPSHPSLRMLHQCYADALMICYQNNAKSTTNTDLLELGIQHYQKSLVLCVQNDPQRVNALLGIAYALLARFVRLHNATDLEASLGYLFDAKESIPPDHPQRPYIYDSLAQTYIHKWTSSHDDQDLQAAFESYRHAFHGLNGYSLANLKVALNWVKNAAAQNHDSLLDAYQTSLELMQRHAMVATSLALRHRAVKRILAASSLAADAASCAIRRGRLNVAVELLEQGRGLLWSQQARLKTPLDNLRVVGGEGGIQLADEFTRLGGLLSAQSTTSITGNDDRISLEEAASRHRTLSSQWDSVVEQIRKVPGFSHFLKPTSFCDLQVAATEGPIVIVNVSQHSCDAIIVFGKKDPLHVPLPDIKLDDVTQLVSEFPQVMQQLSAVGEEKEREKRMIPLLRHLWQSIVSPIAEELGSAKNGIPKGSRIWWCPTSKATSLPLHAAGGYRKGESNLNQLFISSYTPTLSALIRSRKRVSSRKPTFMAIAQANPHEGTNEGELKSVNEEIELVASMVPPSLPFSELQGAKATAEAAITGLRDHSWVHLACHGRQDLLQPFDSSFAMRGRPLKLLDIIEDDLEDREFAFLSACHTAVGDQQTPDEVIHLAAGMQFSGFQSVIGTMWAVDDRAARHMVSAFYKNLFDSGVDSKNAARALNKAAKVVNKEEVRLDQRIVFIHIGA</sequence>
<evidence type="ECO:0000313" key="1">
    <source>
        <dbReference type="EMBL" id="KAH7909698.1"/>
    </source>
</evidence>
<comment type="caution">
    <text evidence="1">The sequence shown here is derived from an EMBL/GenBank/DDBJ whole genome shotgun (WGS) entry which is preliminary data.</text>
</comment>
<dbReference type="Proteomes" id="UP000790377">
    <property type="component" value="Unassembled WGS sequence"/>
</dbReference>
<evidence type="ECO:0000313" key="2">
    <source>
        <dbReference type="Proteomes" id="UP000790377"/>
    </source>
</evidence>
<accession>A0ACB8A9D0</accession>